<keyword evidence="4" id="KW-1185">Reference proteome</keyword>
<accession>A0AAE0CZL7</accession>
<name>A0AAE0CZL7_COLKA</name>
<comment type="caution">
    <text evidence="3">The sequence shown here is derived from an EMBL/GenBank/DDBJ whole genome shotgun (WGS) entry which is preliminary data.</text>
</comment>
<dbReference type="EMBL" id="VYYT01000554">
    <property type="protein sequence ID" value="KAK2732105.1"/>
    <property type="molecule type" value="Genomic_DNA"/>
</dbReference>
<dbReference type="AlphaFoldDB" id="A0AAE0CZL7"/>
<protein>
    <submittedName>
        <fullName evidence="3">Uncharacterized protein</fullName>
    </submittedName>
</protein>
<gene>
    <name evidence="3" type="ORF">CKAH01_02051</name>
</gene>
<feature type="signal peptide" evidence="2">
    <location>
        <begin position="1"/>
        <end position="20"/>
    </location>
</feature>
<evidence type="ECO:0000313" key="4">
    <source>
        <dbReference type="Proteomes" id="UP001281614"/>
    </source>
</evidence>
<evidence type="ECO:0000256" key="1">
    <source>
        <dbReference type="SAM" id="MobiDB-lite"/>
    </source>
</evidence>
<reference evidence="3" key="1">
    <citation type="submission" date="2023-02" db="EMBL/GenBank/DDBJ databases">
        <title>Colletotrichum kahawae CIFC_Que2 genome sequencing and assembly.</title>
        <authorList>
            <person name="Baroncelli R."/>
        </authorList>
    </citation>
    <scope>NUCLEOTIDE SEQUENCE</scope>
    <source>
        <strain evidence="3">CIFC_Que2</strain>
    </source>
</reference>
<feature type="chain" id="PRO_5042119050" evidence="2">
    <location>
        <begin position="21"/>
        <end position="224"/>
    </location>
</feature>
<keyword evidence="2" id="KW-0732">Signal</keyword>
<proteinExistence type="predicted"/>
<organism evidence="3 4">
    <name type="scientific">Colletotrichum kahawae</name>
    <name type="common">Coffee berry disease fungus</name>
    <dbReference type="NCBI Taxonomy" id="34407"/>
    <lineage>
        <taxon>Eukaryota</taxon>
        <taxon>Fungi</taxon>
        <taxon>Dikarya</taxon>
        <taxon>Ascomycota</taxon>
        <taxon>Pezizomycotina</taxon>
        <taxon>Sordariomycetes</taxon>
        <taxon>Hypocreomycetidae</taxon>
        <taxon>Glomerellales</taxon>
        <taxon>Glomerellaceae</taxon>
        <taxon>Colletotrichum</taxon>
        <taxon>Colletotrichum gloeosporioides species complex</taxon>
    </lineage>
</organism>
<evidence type="ECO:0000313" key="3">
    <source>
        <dbReference type="EMBL" id="KAK2732105.1"/>
    </source>
</evidence>
<dbReference type="Proteomes" id="UP001281614">
    <property type="component" value="Unassembled WGS sequence"/>
</dbReference>
<feature type="compositionally biased region" description="Polar residues" evidence="1">
    <location>
        <begin position="105"/>
        <end position="118"/>
    </location>
</feature>
<sequence length="224" mass="23966">MPAVGALALIQTSLVPGGNAGPDVNGEMVPLDLRLAAGWSVRLGGECAVSCRREQFGRLSGVVRLVLKWSGNWQAWPGLVRAWAVPRDVGFSHQEKWPLGRFSAGDSSPPSANSTPHSATPGPSLVTTSLRSGPVLVDGPVDHAHGLALYIPADRQRRELGRYFPQPPFDTQSLALALVPPGLRHLGPPGQTSTSFTLPYSLQAQGRIRCTIPACRYQRRPASL</sequence>
<evidence type="ECO:0000256" key="2">
    <source>
        <dbReference type="SAM" id="SignalP"/>
    </source>
</evidence>
<feature type="region of interest" description="Disordered" evidence="1">
    <location>
        <begin position="100"/>
        <end position="126"/>
    </location>
</feature>